<dbReference type="EMBL" id="LR796592">
    <property type="protein sequence ID" value="CAB4153187.1"/>
    <property type="molecule type" value="Genomic_DNA"/>
</dbReference>
<protein>
    <submittedName>
        <fullName evidence="1">Uncharacterized protein</fullName>
    </submittedName>
</protein>
<gene>
    <name evidence="1" type="ORF">UFOVP605_46</name>
</gene>
<sequence>MNTKRKSVATKLAEHFGWDVADLRDFNYQPGRFTPRVYAGMLSKNEYWSAGSTPPKDRDECGFIWERVESSFPGGGTLWVSTKAKDD</sequence>
<accession>A0A6J5N469</accession>
<reference evidence="1" key="1">
    <citation type="submission" date="2020-04" db="EMBL/GenBank/DDBJ databases">
        <authorList>
            <person name="Chiriac C."/>
            <person name="Salcher M."/>
            <person name="Ghai R."/>
            <person name="Kavagutti S V."/>
        </authorList>
    </citation>
    <scope>NUCLEOTIDE SEQUENCE</scope>
</reference>
<organism evidence="1">
    <name type="scientific">uncultured Caudovirales phage</name>
    <dbReference type="NCBI Taxonomy" id="2100421"/>
    <lineage>
        <taxon>Viruses</taxon>
        <taxon>Duplodnaviria</taxon>
        <taxon>Heunggongvirae</taxon>
        <taxon>Uroviricota</taxon>
        <taxon>Caudoviricetes</taxon>
        <taxon>Peduoviridae</taxon>
        <taxon>Maltschvirus</taxon>
        <taxon>Maltschvirus maltsch</taxon>
    </lineage>
</organism>
<proteinExistence type="predicted"/>
<evidence type="ECO:0000313" key="1">
    <source>
        <dbReference type="EMBL" id="CAB4153187.1"/>
    </source>
</evidence>
<name>A0A6J5N469_9CAUD</name>